<feature type="region of interest" description="Disordered" evidence="8">
    <location>
        <begin position="251"/>
        <end position="279"/>
    </location>
</feature>
<dbReference type="SUPFAM" id="SSF52151">
    <property type="entry name" value="FabD/lysophospholipase-like"/>
    <property type="match status" value="1"/>
</dbReference>
<keyword evidence="4" id="KW-0442">Lipid degradation</keyword>
<organism evidence="10">
    <name type="scientific">Oryza nivara</name>
    <name type="common">Indian wild rice</name>
    <name type="synonym">Oryza sativa f. spontanea</name>
    <dbReference type="NCBI Taxonomy" id="4536"/>
    <lineage>
        <taxon>Eukaryota</taxon>
        <taxon>Viridiplantae</taxon>
        <taxon>Streptophyta</taxon>
        <taxon>Embryophyta</taxon>
        <taxon>Tracheophyta</taxon>
        <taxon>Spermatophyta</taxon>
        <taxon>Magnoliopsida</taxon>
        <taxon>Liliopsida</taxon>
        <taxon>Poales</taxon>
        <taxon>Poaceae</taxon>
        <taxon>BOP clade</taxon>
        <taxon>Oryzoideae</taxon>
        <taxon>Oryzeae</taxon>
        <taxon>Oryzinae</taxon>
        <taxon>Oryza</taxon>
    </lineage>
</organism>
<proteinExistence type="inferred from homology"/>
<dbReference type="EnsemblPlants" id="ONIVA06G03570.1">
    <property type="protein sequence ID" value="ONIVA06G03570.1"/>
    <property type="gene ID" value="ONIVA06G03570"/>
</dbReference>
<keyword evidence="11" id="KW-1185">Reference proteome</keyword>
<dbReference type="PANTHER" id="PTHR32241:SF4">
    <property type="entry name" value="OS12G0611300 PROTEIN"/>
    <property type="match status" value="1"/>
</dbReference>
<dbReference type="STRING" id="4536.A0A0E0HKV4"/>
<dbReference type="GO" id="GO:0016042">
    <property type="term" value="P:lipid catabolic process"/>
    <property type="evidence" value="ECO:0007669"/>
    <property type="project" value="UniProtKB-KW"/>
</dbReference>
<dbReference type="Gene3D" id="3.40.1090.10">
    <property type="entry name" value="Cytosolic phospholipase A2 catalytic domain"/>
    <property type="match status" value="1"/>
</dbReference>
<keyword evidence="3" id="KW-0611">Plant defense</keyword>
<dbReference type="GO" id="GO:0006952">
    <property type="term" value="P:defense response"/>
    <property type="evidence" value="ECO:0007669"/>
    <property type="project" value="UniProtKB-KW"/>
</dbReference>
<evidence type="ECO:0000313" key="10">
    <source>
        <dbReference type="EnsemblPlants" id="ONIVA06G03570.1"/>
    </source>
</evidence>
<comment type="similarity">
    <text evidence="1">Belongs to the patatin family.</text>
</comment>
<evidence type="ECO:0000256" key="4">
    <source>
        <dbReference type="ARBA" id="ARBA00022963"/>
    </source>
</evidence>
<evidence type="ECO:0000256" key="2">
    <source>
        <dbReference type="ARBA" id="ARBA00022801"/>
    </source>
</evidence>
<evidence type="ECO:0000256" key="8">
    <source>
        <dbReference type="SAM" id="MobiDB-lite"/>
    </source>
</evidence>
<protein>
    <recommendedName>
        <fullName evidence="9">PNPLA domain-containing protein</fullName>
    </recommendedName>
</protein>
<dbReference type="PANTHER" id="PTHR32241">
    <property type="entry name" value="PATATIN-LIKE PROTEIN 6"/>
    <property type="match status" value="1"/>
</dbReference>
<reference evidence="10" key="2">
    <citation type="submission" date="2018-04" db="EMBL/GenBank/DDBJ databases">
        <title>OnivRS2 (Oryza nivara Reference Sequence Version 2).</title>
        <authorList>
            <person name="Zhang J."/>
            <person name="Kudrna D."/>
            <person name="Lee S."/>
            <person name="Talag J."/>
            <person name="Rajasekar S."/>
            <person name="Welchert J."/>
            <person name="Hsing Y.-I."/>
            <person name="Wing R.A."/>
        </authorList>
    </citation>
    <scope>NUCLEOTIDE SEQUENCE [LARGE SCALE GENOMIC DNA]</scope>
    <source>
        <strain evidence="10">SL10</strain>
    </source>
</reference>
<evidence type="ECO:0000256" key="3">
    <source>
        <dbReference type="ARBA" id="ARBA00022821"/>
    </source>
</evidence>
<dbReference type="InterPro" id="IPR002641">
    <property type="entry name" value="PNPLA_dom"/>
</dbReference>
<evidence type="ECO:0000256" key="6">
    <source>
        <dbReference type="ARBA" id="ARBA00025642"/>
    </source>
</evidence>
<evidence type="ECO:0000256" key="5">
    <source>
        <dbReference type="ARBA" id="ARBA00023098"/>
    </source>
</evidence>
<dbReference type="HOGENOM" id="CLU_998841_0_0_1"/>
<dbReference type="eggNOG" id="KOG0513">
    <property type="taxonomic scope" value="Eukaryota"/>
</dbReference>
<evidence type="ECO:0000256" key="1">
    <source>
        <dbReference type="ARBA" id="ARBA00010240"/>
    </source>
</evidence>
<dbReference type="Gramene" id="ONIVA06G03570.1">
    <property type="protein sequence ID" value="ONIVA06G03570.1"/>
    <property type="gene ID" value="ONIVA06G03570"/>
</dbReference>
<dbReference type="GO" id="GO:0016787">
    <property type="term" value="F:hydrolase activity"/>
    <property type="evidence" value="ECO:0007669"/>
    <property type="project" value="UniProtKB-KW"/>
</dbReference>
<evidence type="ECO:0000256" key="7">
    <source>
        <dbReference type="PROSITE-ProRule" id="PRU01161"/>
    </source>
</evidence>
<name>A0A0E0HKV4_ORYNI</name>
<feature type="domain" description="PNPLA" evidence="9">
    <location>
        <begin position="1"/>
        <end position="141"/>
    </location>
</feature>
<feature type="compositionally biased region" description="Polar residues" evidence="8">
    <location>
        <begin position="142"/>
        <end position="158"/>
    </location>
</feature>
<keyword evidence="2" id="KW-0378">Hydrolase</keyword>
<feature type="region of interest" description="Disordered" evidence="8">
    <location>
        <begin position="137"/>
        <end position="164"/>
    </location>
</feature>
<dbReference type="AlphaFoldDB" id="A0A0E0HKV4"/>
<reference evidence="10" key="1">
    <citation type="submission" date="2015-04" db="UniProtKB">
        <authorList>
            <consortium name="EnsemblPlants"/>
        </authorList>
    </citation>
    <scope>IDENTIFICATION</scope>
    <source>
        <strain evidence="10">SL10</strain>
    </source>
</reference>
<comment type="function">
    <text evidence="6">Possesses non-specific lipolytic acyl hydrolase (LAH) activity. Hydrolyzes phospholipids as well as galactolipids. May play a role in disease resistance.</text>
</comment>
<comment type="caution">
    <text evidence="7">Lacks conserved residue(s) required for the propagation of feature annotation.</text>
</comment>
<dbReference type="PROSITE" id="PS51635">
    <property type="entry name" value="PNPLA"/>
    <property type="match status" value="1"/>
</dbReference>
<dbReference type="Proteomes" id="UP000006591">
    <property type="component" value="Chromosome 6"/>
</dbReference>
<evidence type="ECO:0000259" key="9">
    <source>
        <dbReference type="PROSITE" id="PS51635"/>
    </source>
</evidence>
<keyword evidence="5" id="KW-0443">Lipid metabolism</keyword>
<dbReference type="InterPro" id="IPR016035">
    <property type="entry name" value="Acyl_Trfase/lysoPLipase"/>
</dbReference>
<sequence>MALREKAGDNDARVMDFFDAAAGAGAGGVLAAMLFLKGGVGGRAFVAASLGKGGWHGGGGWRRWVAERSSLRRVIGAATLRDTVAPLLVPCYDLATAAPFPLLPRWSRSSSPVPTPSKGQLRLQRTTTVVVVDPLPSHREGTSVQSSNIHRPRQSNGSHAHPLNLANETCPSEPMEAQQLAAHALAKSDEAVSSPAAAVHTAAATAIMIKITMNNWVKTTSMLNRCTTVYRSGGGGRRRVPPRPAMVPLRQTLQDTNDYNTRKKHPNQSARATAYASTD</sequence>
<accession>A0A0E0HKV4</accession>
<feature type="compositionally biased region" description="Polar residues" evidence="8">
    <location>
        <begin position="267"/>
        <end position="279"/>
    </location>
</feature>
<evidence type="ECO:0000313" key="11">
    <source>
        <dbReference type="Proteomes" id="UP000006591"/>
    </source>
</evidence>